<evidence type="ECO:0000256" key="2">
    <source>
        <dbReference type="ARBA" id="ARBA00004882"/>
    </source>
</evidence>
<proteinExistence type="inferred from homology"/>
<dbReference type="InterPro" id="IPR002125">
    <property type="entry name" value="CMP_dCMP_dom"/>
</dbReference>
<evidence type="ECO:0000256" key="7">
    <source>
        <dbReference type="ARBA" id="ARBA00022857"/>
    </source>
</evidence>
<evidence type="ECO:0000256" key="1">
    <source>
        <dbReference type="ARBA" id="ARBA00002151"/>
    </source>
</evidence>
<evidence type="ECO:0000256" key="10">
    <source>
        <dbReference type="PIRNR" id="PIRNR006769"/>
    </source>
</evidence>
<dbReference type="InterPro" id="IPR024072">
    <property type="entry name" value="DHFR-like_dom_sf"/>
</dbReference>
<evidence type="ECO:0000313" key="15">
    <source>
        <dbReference type="EMBL" id="ROU03808.1"/>
    </source>
</evidence>
<comment type="pathway">
    <text evidence="3 10">Cofactor biosynthesis; riboflavin biosynthesis; 5-amino-6-(D-ribitylamino)uracil from GTP: step 3/4.</text>
</comment>
<feature type="domain" description="CMP/dCMP-type deaminase" evidence="14">
    <location>
        <begin position="1"/>
        <end position="114"/>
    </location>
</feature>
<keyword evidence="16" id="KW-1185">Reference proteome</keyword>
<evidence type="ECO:0000313" key="16">
    <source>
        <dbReference type="Proteomes" id="UP000268016"/>
    </source>
</evidence>
<evidence type="ECO:0000259" key="14">
    <source>
        <dbReference type="PROSITE" id="PS51747"/>
    </source>
</evidence>
<keyword evidence="7 10" id="KW-0521">NADP</keyword>
<feature type="binding site" evidence="12">
    <location>
        <position position="146"/>
    </location>
    <ligand>
        <name>NADP(+)</name>
        <dbReference type="ChEBI" id="CHEBI:58349"/>
    </ligand>
</feature>
<reference evidence="15 16" key="1">
    <citation type="submission" date="2018-10" db="EMBL/GenBank/DDBJ databases">
        <title>Histidinibacterium lentulum gen. nov., sp. nov., a marine bacterium from the culture broth of Picochlorum sp. 122.</title>
        <authorList>
            <person name="Wang G."/>
        </authorList>
    </citation>
    <scope>NUCLEOTIDE SEQUENCE [LARGE SCALE GENOMIC DNA]</scope>
    <source>
        <strain evidence="15 16">B17</strain>
    </source>
</reference>
<dbReference type="Pfam" id="PF00383">
    <property type="entry name" value="dCMP_cyt_deam_1"/>
    <property type="match status" value="1"/>
</dbReference>
<feature type="active site" description="Proton donor" evidence="11">
    <location>
        <position position="46"/>
    </location>
</feature>
<keyword evidence="8 10" id="KW-0560">Oxidoreductase</keyword>
<keyword evidence="10 13" id="KW-0479">Metal-binding</keyword>
<dbReference type="GO" id="GO:0008703">
    <property type="term" value="F:5-amino-6-(5-phosphoribosylamino)uracil reductase activity"/>
    <property type="evidence" value="ECO:0007669"/>
    <property type="project" value="UniProtKB-EC"/>
</dbReference>
<dbReference type="UniPathway" id="UPA00275">
    <property type="reaction ID" value="UER00401"/>
</dbReference>
<comment type="catalytic activity">
    <reaction evidence="10">
        <text>2,5-diamino-6-hydroxy-4-(5-phosphoribosylamino)-pyrimidine + H2O + H(+) = 5-amino-6-(5-phospho-D-ribosylamino)uracil + NH4(+)</text>
        <dbReference type="Rhea" id="RHEA:21868"/>
        <dbReference type="ChEBI" id="CHEBI:15377"/>
        <dbReference type="ChEBI" id="CHEBI:15378"/>
        <dbReference type="ChEBI" id="CHEBI:28938"/>
        <dbReference type="ChEBI" id="CHEBI:58453"/>
        <dbReference type="ChEBI" id="CHEBI:58614"/>
        <dbReference type="EC" id="3.5.4.26"/>
    </reaction>
</comment>
<gene>
    <name evidence="15" type="primary">ribD</name>
    <name evidence="15" type="ORF">EAT49_03130</name>
</gene>
<dbReference type="GO" id="GO:0046872">
    <property type="term" value="F:metal ion binding"/>
    <property type="evidence" value="ECO:0007669"/>
    <property type="project" value="UniProtKB-KW"/>
</dbReference>
<dbReference type="CDD" id="cd01284">
    <property type="entry name" value="Riboflavin_deaminase-reductase"/>
    <property type="match status" value="1"/>
</dbReference>
<feature type="binding site" evidence="12">
    <location>
        <position position="287"/>
    </location>
    <ligand>
        <name>substrate</name>
    </ligand>
</feature>
<dbReference type="NCBIfam" id="TIGR00227">
    <property type="entry name" value="ribD_Cterm"/>
    <property type="match status" value="1"/>
</dbReference>
<dbReference type="InterPro" id="IPR002734">
    <property type="entry name" value="RibDG_C"/>
</dbReference>
<evidence type="ECO:0000256" key="6">
    <source>
        <dbReference type="ARBA" id="ARBA00022619"/>
    </source>
</evidence>
<dbReference type="PANTHER" id="PTHR38011:SF7">
    <property type="entry name" value="2,5-DIAMINO-6-RIBOSYLAMINO-4(3H)-PYRIMIDINONE 5'-PHOSPHATE REDUCTASE"/>
    <property type="match status" value="1"/>
</dbReference>
<dbReference type="OrthoDB" id="9800865at2"/>
<comment type="caution">
    <text evidence="15">The sequence shown here is derived from an EMBL/GenBank/DDBJ whole genome shotgun (WGS) entry which is preliminary data.</text>
</comment>
<feature type="binding site" evidence="12">
    <location>
        <position position="160"/>
    </location>
    <ligand>
        <name>substrate</name>
    </ligand>
</feature>
<dbReference type="InterPro" id="IPR016193">
    <property type="entry name" value="Cytidine_deaminase-like"/>
</dbReference>
<protein>
    <recommendedName>
        <fullName evidence="10">Riboflavin biosynthesis protein RibD</fullName>
    </recommendedName>
    <domain>
        <recommendedName>
            <fullName evidence="10">Diaminohydroxyphosphoribosylaminopyrimidine deaminase</fullName>
            <shortName evidence="10">DRAP deaminase</shortName>
            <ecNumber evidence="10">3.5.4.26</ecNumber>
        </recommendedName>
        <alternativeName>
            <fullName evidence="10">Riboflavin-specific deaminase</fullName>
        </alternativeName>
    </domain>
    <domain>
        <recommendedName>
            <fullName evidence="10">5-amino-6-(5-phosphoribosylamino)uracil reductase</fullName>
            <ecNumber evidence="10">1.1.1.193</ecNumber>
        </recommendedName>
        <alternativeName>
            <fullName evidence="10">HTP reductase</fullName>
        </alternativeName>
    </domain>
</protein>
<dbReference type="Gene3D" id="3.40.140.10">
    <property type="entry name" value="Cytidine Deaminase, domain 2"/>
    <property type="match status" value="1"/>
</dbReference>
<organism evidence="15 16">
    <name type="scientific">Histidinibacterium lentulum</name>
    <dbReference type="NCBI Taxonomy" id="2480588"/>
    <lineage>
        <taxon>Bacteria</taxon>
        <taxon>Pseudomonadati</taxon>
        <taxon>Pseudomonadota</taxon>
        <taxon>Alphaproteobacteria</taxon>
        <taxon>Rhodobacterales</taxon>
        <taxon>Paracoccaceae</taxon>
        <taxon>Histidinibacterium</taxon>
    </lineage>
</organism>
<evidence type="ECO:0000256" key="9">
    <source>
        <dbReference type="ARBA" id="ARBA00023268"/>
    </source>
</evidence>
<comment type="similarity">
    <text evidence="4 10">In the N-terminal section; belongs to the cytidine and deoxycytidylate deaminase family.</text>
</comment>
<keyword evidence="10 13" id="KW-0862">Zinc</keyword>
<feature type="binding site" evidence="12">
    <location>
        <begin position="289"/>
        <end position="295"/>
    </location>
    <ligand>
        <name>NADP(+)</name>
        <dbReference type="ChEBI" id="CHEBI:58349"/>
    </ligand>
</feature>
<name>A0A3N2R8R3_9RHOB</name>
<comment type="catalytic activity">
    <reaction evidence="10">
        <text>5-amino-6-(5-phospho-D-ribitylamino)uracil + NADP(+) = 5-amino-6-(5-phospho-D-ribosylamino)uracil + NADPH + H(+)</text>
        <dbReference type="Rhea" id="RHEA:17845"/>
        <dbReference type="ChEBI" id="CHEBI:15378"/>
        <dbReference type="ChEBI" id="CHEBI:57783"/>
        <dbReference type="ChEBI" id="CHEBI:58349"/>
        <dbReference type="ChEBI" id="CHEBI:58421"/>
        <dbReference type="ChEBI" id="CHEBI:58453"/>
        <dbReference type="EC" id="1.1.1.193"/>
    </reaction>
</comment>
<dbReference type="InterPro" id="IPR004794">
    <property type="entry name" value="Eubact_RibD"/>
</dbReference>
<feature type="binding site" evidence="12">
    <location>
        <position position="188"/>
    </location>
    <ligand>
        <name>NADP(+)</name>
        <dbReference type="ChEBI" id="CHEBI:58349"/>
    </ligand>
</feature>
<comment type="cofactor">
    <cofactor evidence="10 13">
        <name>Zn(2+)</name>
        <dbReference type="ChEBI" id="CHEBI:29105"/>
    </cofactor>
    <text evidence="10 13">Binds 1 zinc ion.</text>
</comment>
<dbReference type="PROSITE" id="PS51747">
    <property type="entry name" value="CYT_DCMP_DEAMINASES_2"/>
    <property type="match status" value="1"/>
</dbReference>
<feature type="binding site" evidence="12">
    <location>
        <position position="196"/>
    </location>
    <ligand>
        <name>substrate</name>
    </ligand>
</feature>
<dbReference type="EC" id="1.1.1.193" evidence="10"/>
<feature type="binding site" evidence="12">
    <location>
        <position position="192"/>
    </location>
    <ligand>
        <name>NADP(+)</name>
        <dbReference type="ChEBI" id="CHEBI:58349"/>
    </ligand>
</feature>
<feature type="binding site" evidence="12">
    <location>
        <position position="199"/>
    </location>
    <ligand>
        <name>NADP(+)</name>
        <dbReference type="ChEBI" id="CHEBI:58349"/>
    </ligand>
</feature>
<keyword evidence="6 10" id="KW-0686">Riboflavin biosynthesis</keyword>
<dbReference type="SUPFAM" id="SSF53597">
    <property type="entry name" value="Dihydrofolate reductase-like"/>
    <property type="match status" value="1"/>
</dbReference>
<comment type="function">
    <text evidence="1 10">Converts 2,5-diamino-6-(ribosylamino)-4(3h)-pyrimidinone 5'-phosphate into 5-amino-6-(ribosylamino)-2,4(1h,3h)-pyrimidinedione 5'-phosphate.</text>
</comment>
<comment type="similarity">
    <text evidence="5 10">In the C-terminal section; belongs to the HTP reductase family.</text>
</comment>
<evidence type="ECO:0000256" key="5">
    <source>
        <dbReference type="ARBA" id="ARBA00007417"/>
    </source>
</evidence>
<evidence type="ECO:0000256" key="12">
    <source>
        <dbReference type="PIRSR" id="PIRSR006769-2"/>
    </source>
</evidence>
<dbReference type="NCBIfam" id="TIGR00326">
    <property type="entry name" value="eubact_ribD"/>
    <property type="match status" value="1"/>
</dbReference>
<comment type="pathway">
    <text evidence="2 10">Cofactor biosynthesis; riboflavin biosynthesis; 5-amino-6-(D-ribitylamino)uracil from GTP: step 2/4.</text>
</comment>
<dbReference type="GO" id="GO:0008835">
    <property type="term" value="F:diaminohydroxyphosphoribosylaminopyrimidine deaminase activity"/>
    <property type="evidence" value="ECO:0007669"/>
    <property type="project" value="UniProtKB-EC"/>
</dbReference>
<evidence type="ECO:0000256" key="3">
    <source>
        <dbReference type="ARBA" id="ARBA00004910"/>
    </source>
</evidence>
<dbReference type="SUPFAM" id="SSF53927">
    <property type="entry name" value="Cytidine deaminase-like"/>
    <property type="match status" value="1"/>
</dbReference>
<dbReference type="EMBL" id="RDRB01000002">
    <property type="protein sequence ID" value="ROU03808.1"/>
    <property type="molecule type" value="Genomic_DNA"/>
</dbReference>
<evidence type="ECO:0000256" key="8">
    <source>
        <dbReference type="ARBA" id="ARBA00023002"/>
    </source>
</evidence>
<feature type="binding site" evidence="13">
    <location>
        <position position="76"/>
    </location>
    <ligand>
        <name>Zn(2+)</name>
        <dbReference type="ChEBI" id="CHEBI:29105"/>
        <note>catalytic</note>
    </ligand>
</feature>
<dbReference type="Gene3D" id="3.40.430.10">
    <property type="entry name" value="Dihydrofolate Reductase, subunit A"/>
    <property type="match status" value="1"/>
</dbReference>
<dbReference type="GO" id="GO:0009231">
    <property type="term" value="P:riboflavin biosynthetic process"/>
    <property type="evidence" value="ECO:0007669"/>
    <property type="project" value="UniProtKB-UniPathway"/>
</dbReference>
<evidence type="ECO:0000256" key="4">
    <source>
        <dbReference type="ARBA" id="ARBA00005259"/>
    </source>
</evidence>
<accession>A0A3N2R8R3</accession>
<dbReference type="PIRSF" id="PIRSF006769">
    <property type="entry name" value="RibD"/>
    <property type="match status" value="1"/>
</dbReference>
<dbReference type="Pfam" id="PF01872">
    <property type="entry name" value="RibD_C"/>
    <property type="match status" value="1"/>
</dbReference>
<dbReference type="InterPro" id="IPR050765">
    <property type="entry name" value="Riboflavin_Biosynth_HTPR"/>
</dbReference>
<evidence type="ECO:0000256" key="13">
    <source>
        <dbReference type="PIRSR" id="PIRSR006769-3"/>
    </source>
</evidence>
<feature type="binding site" evidence="12">
    <location>
        <position position="162"/>
    </location>
    <ligand>
        <name>NADP(+)</name>
        <dbReference type="ChEBI" id="CHEBI:58349"/>
    </ligand>
</feature>
<dbReference type="PANTHER" id="PTHR38011">
    <property type="entry name" value="DIHYDROFOLATE REDUCTASE FAMILY PROTEIN (AFU_ORTHOLOGUE AFUA_8G06820)"/>
    <property type="match status" value="1"/>
</dbReference>
<feature type="binding site" evidence="12">
    <location>
        <position position="176"/>
    </location>
    <ligand>
        <name>substrate</name>
    </ligand>
</feature>
<keyword evidence="10 15" id="KW-0378">Hydrolase</keyword>
<keyword evidence="9" id="KW-0511">Multifunctional enzyme</keyword>
<sequence length="360" mass="37716">MGAALALGRRGLGRTWPNPAVGCVLVRDGRILARARTADGGRPHAETQALTRTDARGATAYVTLEPCAHEGATPSCAAELTKAGIARAVIACRDPDPRTSGEGIARLRAANIPVTEGIRRAEAEADLAGYLLSRTRGRPRVTLKLAASLDGRIATASGESRWITAPPARRLVHALRARHDAVMVGAGTARTDDPLLTVRDIGHDRQPVRVVLSRRLDLPFPSALTATLDAAPLWLCHGPEATEEARARWSSDPRVHLLECATEGRQLSPAAVLSALGTAGLTSVFCEGGGSLAASLLEAGLVDELVCFTAGTALGAEGTPMIGALGLDSLAAAPRFTLHETRAIGPDVLHVWRRLPLFSG</sequence>
<feature type="binding site" evidence="13">
    <location>
        <position position="67"/>
    </location>
    <ligand>
        <name>Zn(2+)</name>
        <dbReference type="ChEBI" id="CHEBI:29105"/>
        <note>catalytic</note>
    </ligand>
</feature>
<dbReference type="Proteomes" id="UP000268016">
    <property type="component" value="Unassembled WGS sequence"/>
</dbReference>
<dbReference type="InterPro" id="IPR011549">
    <property type="entry name" value="RibD_C"/>
</dbReference>
<dbReference type="AlphaFoldDB" id="A0A3N2R8R3"/>
<evidence type="ECO:0000256" key="11">
    <source>
        <dbReference type="PIRSR" id="PIRSR006769-1"/>
    </source>
</evidence>
<dbReference type="GO" id="GO:0050661">
    <property type="term" value="F:NADP binding"/>
    <property type="evidence" value="ECO:0007669"/>
    <property type="project" value="InterPro"/>
</dbReference>
<feature type="binding site" evidence="13">
    <location>
        <position position="44"/>
    </location>
    <ligand>
        <name>Zn(2+)</name>
        <dbReference type="ChEBI" id="CHEBI:29105"/>
        <note>catalytic</note>
    </ligand>
</feature>
<dbReference type="EC" id="3.5.4.26" evidence="10"/>